<gene>
    <name evidence="1" type="ORF">WJ96_06015</name>
</gene>
<organism evidence="1 2">
    <name type="scientific">Burkholderia ubonensis</name>
    <dbReference type="NCBI Taxonomy" id="101571"/>
    <lineage>
        <taxon>Bacteria</taxon>
        <taxon>Pseudomonadati</taxon>
        <taxon>Pseudomonadota</taxon>
        <taxon>Betaproteobacteria</taxon>
        <taxon>Burkholderiales</taxon>
        <taxon>Burkholderiaceae</taxon>
        <taxon>Burkholderia</taxon>
        <taxon>Burkholderia cepacia complex</taxon>
    </lineage>
</organism>
<accession>A0AAW3MWG2</accession>
<reference evidence="1 2" key="1">
    <citation type="submission" date="2015-11" db="EMBL/GenBank/DDBJ databases">
        <title>Expanding the genomic diversity of Burkholderia species for the development of highly accurate diagnostics.</title>
        <authorList>
            <person name="Sahl J."/>
            <person name="Keim P."/>
            <person name="Wagner D."/>
        </authorList>
    </citation>
    <scope>NUCLEOTIDE SEQUENCE [LARGE SCALE GENOMIC DNA]</scope>
    <source>
        <strain evidence="1 2">MSMB1808WGS</strain>
    </source>
</reference>
<dbReference type="EMBL" id="LPBJ01000047">
    <property type="protein sequence ID" value="KVP98125.1"/>
    <property type="molecule type" value="Genomic_DNA"/>
</dbReference>
<sequence>MAGAFEPELAAALYDLVTEIAPRDMRKKLLDAMACAVRAKRTQLMAADIKASHVKHARSIGFTV</sequence>
<dbReference type="AlphaFoldDB" id="A0AAW3MWG2"/>
<comment type="caution">
    <text evidence="1">The sequence shown here is derived from an EMBL/GenBank/DDBJ whole genome shotgun (WGS) entry which is preliminary data.</text>
</comment>
<protein>
    <submittedName>
        <fullName evidence="1">Uncharacterized protein</fullName>
    </submittedName>
</protein>
<name>A0AAW3MWG2_9BURK</name>
<evidence type="ECO:0000313" key="2">
    <source>
        <dbReference type="Proteomes" id="UP000056453"/>
    </source>
</evidence>
<keyword evidence="2" id="KW-1185">Reference proteome</keyword>
<dbReference type="Proteomes" id="UP000056453">
    <property type="component" value="Unassembled WGS sequence"/>
</dbReference>
<proteinExistence type="predicted"/>
<dbReference type="RefSeq" id="WP_059925150.1">
    <property type="nucleotide sequence ID" value="NZ_LPBG01000047.1"/>
</dbReference>
<evidence type="ECO:0000313" key="1">
    <source>
        <dbReference type="EMBL" id="KVP98125.1"/>
    </source>
</evidence>